<dbReference type="PANTHER" id="PTHR23150">
    <property type="entry name" value="SULFATASE MODIFYING FACTOR 1, 2"/>
    <property type="match status" value="1"/>
</dbReference>
<proteinExistence type="predicted"/>
<dbReference type="InterPro" id="IPR051043">
    <property type="entry name" value="Sulfatase_Mod_Factor_Kinase"/>
</dbReference>
<dbReference type="PANTHER" id="PTHR23150:SF19">
    <property type="entry name" value="FORMYLGLYCINE-GENERATING ENZYME"/>
    <property type="match status" value="1"/>
</dbReference>
<dbReference type="OrthoDB" id="9768004at2"/>
<dbReference type="Proteomes" id="UP000314616">
    <property type="component" value="Chromosome"/>
</dbReference>
<organism evidence="2 3">
    <name type="scientific">Georgenia yuyongxinii</name>
    <dbReference type="NCBI Taxonomy" id="2589797"/>
    <lineage>
        <taxon>Bacteria</taxon>
        <taxon>Bacillati</taxon>
        <taxon>Actinomycetota</taxon>
        <taxon>Actinomycetes</taxon>
        <taxon>Micrococcales</taxon>
        <taxon>Bogoriellaceae</taxon>
        <taxon>Georgenia</taxon>
    </lineage>
</organism>
<dbReference type="Pfam" id="PF03781">
    <property type="entry name" value="FGE-sulfatase"/>
    <property type="match status" value="1"/>
</dbReference>
<dbReference type="GO" id="GO:0120147">
    <property type="term" value="F:formylglycine-generating oxidase activity"/>
    <property type="evidence" value="ECO:0007669"/>
    <property type="project" value="TreeGrafter"/>
</dbReference>
<dbReference type="AlphaFoldDB" id="A0A5B8C7G6"/>
<feature type="domain" description="Sulfatase-modifying factor enzyme-like" evidence="1">
    <location>
        <begin position="14"/>
        <end position="313"/>
    </location>
</feature>
<name>A0A5B8C7G6_9MICO</name>
<accession>A0A5B8C7G6</accession>
<dbReference type="InterPro" id="IPR005532">
    <property type="entry name" value="SUMF_dom"/>
</dbReference>
<evidence type="ECO:0000259" key="1">
    <source>
        <dbReference type="Pfam" id="PF03781"/>
    </source>
</evidence>
<dbReference type="InterPro" id="IPR016187">
    <property type="entry name" value="CTDL_fold"/>
</dbReference>
<dbReference type="EMBL" id="CP040915">
    <property type="protein sequence ID" value="QDC26709.1"/>
    <property type="molecule type" value="Genomic_DNA"/>
</dbReference>
<evidence type="ECO:0000313" key="2">
    <source>
        <dbReference type="EMBL" id="QDC26709.1"/>
    </source>
</evidence>
<protein>
    <submittedName>
        <fullName evidence="2">Formylglycine-generating enzyme family protein</fullName>
    </submittedName>
</protein>
<dbReference type="SUPFAM" id="SSF56436">
    <property type="entry name" value="C-type lectin-like"/>
    <property type="match status" value="1"/>
</dbReference>
<gene>
    <name evidence="2" type="ORF">FE374_12445</name>
</gene>
<dbReference type="Gene3D" id="3.90.1580.10">
    <property type="entry name" value="paralog of FGE (formylglycine-generating enzyme)"/>
    <property type="match status" value="1"/>
</dbReference>
<dbReference type="KEGG" id="gyu:FE374_12445"/>
<reference evidence="2 3" key="1">
    <citation type="submission" date="2019-05" db="EMBL/GenBank/DDBJ databases">
        <title>Georgenia *** sp. nov., and Georgenia *** sp. nov., isolated from the intestinal contents of plateau pika (Ochotona curzoniae) in the Qinghai-Tibet plateau of China.</title>
        <authorList>
            <person name="Tian Z."/>
        </authorList>
    </citation>
    <scope>NUCLEOTIDE SEQUENCE [LARGE SCALE GENOMIC DNA]</scope>
    <source>
        <strain evidence="2 3">Z443</strain>
    </source>
</reference>
<sequence>MPGGRPDFTLSDRRDAVLIPGGHHLVGSDSHYAEEGPARHVHVDAFWIDVHPVTNDQYARFVDQTGYVSVAERPLDPAEFPGAPPENLVPGSMVFTGTAGPVDLRHLSQWWTWTPGASWRHPQGPGSTLDDRGDHPVVHVAFEDAVSYCDWAGTSLPFEAQWEVAARGGLEAAAYTWGDEPERRGERLANYWHGDFPWRPERGYGTTTAVGSFPANGYGLHDMAGNVWEWTTDWYASGPVRITAESPSCCAPGSAAVTAEDSLDPAQPQFRIPRRVIKGGSFLCADTYCLRYRPAARRPQMIDTGMSHIGFRCSVSTPVTAVSVAR</sequence>
<dbReference type="InterPro" id="IPR042095">
    <property type="entry name" value="SUMF_sf"/>
</dbReference>
<evidence type="ECO:0000313" key="3">
    <source>
        <dbReference type="Proteomes" id="UP000314616"/>
    </source>
</evidence>